<dbReference type="EMBL" id="JAKKSL010000001">
    <property type="protein sequence ID" value="MCI2282969.1"/>
    <property type="molecule type" value="Genomic_DNA"/>
</dbReference>
<evidence type="ECO:0000313" key="2">
    <source>
        <dbReference type="Proteomes" id="UP001139646"/>
    </source>
</evidence>
<keyword evidence="2" id="KW-1185">Reference proteome</keyword>
<sequence length="123" mass="14148">MEKSHYFYRTVVFTRKAGIIALADINNPTESTALEEWFGVVISLADGKHTLQELTDFMAKQYQQKPERLDDTLESVIERLVESKMLKLSENAIELPYYLAAPIEQLDIEKAQKLIIEDGYTVH</sequence>
<proteinExistence type="predicted"/>
<name>A0ABS9WYI7_9GAMM</name>
<organism evidence="1 2">
    <name type="scientific">Colwellia maritima</name>
    <dbReference type="NCBI Taxonomy" id="2912588"/>
    <lineage>
        <taxon>Bacteria</taxon>
        <taxon>Pseudomonadati</taxon>
        <taxon>Pseudomonadota</taxon>
        <taxon>Gammaproteobacteria</taxon>
        <taxon>Alteromonadales</taxon>
        <taxon>Colwelliaceae</taxon>
        <taxon>Colwellia</taxon>
    </lineage>
</organism>
<protein>
    <recommendedName>
        <fullName evidence="3">PqqD family protein</fullName>
    </recommendedName>
</protein>
<comment type="caution">
    <text evidence="1">The sequence shown here is derived from an EMBL/GenBank/DDBJ whole genome shotgun (WGS) entry which is preliminary data.</text>
</comment>
<dbReference type="Gene3D" id="1.10.10.1150">
    <property type="entry name" value="Coenzyme PQQ synthesis protein D (PqqD)"/>
    <property type="match status" value="1"/>
</dbReference>
<dbReference type="InterPro" id="IPR041881">
    <property type="entry name" value="PqqD_sf"/>
</dbReference>
<dbReference type="Proteomes" id="UP001139646">
    <property type="component" value="Unassembled WGS sequence"/>
</dbReference>
<evidence type="ECO:0008006" key="3">
    <source>
        <dbReference type="Google" id="ProtNLM"/>
    </source>
</evidence>
<dbReference type="RefSeq" id="WP_242284076.1">
    <property type="nucleotide sequence ID" value="NZ_JAKKSL010000001.1"/>
</dbReference>
<reference evidence="1" key="1">
    <citation type="submission" date="2022-01" db="EMBL/GenBank/DDBJ databases">
        <title>Colwellia maritima, isolated from seawater.</title>
        <authorList>
            <person name="Kristyanto S."/>
            <person name="Jung J."/>
            <person name="Jeon C.O."/>
        </authorList>
    </citation>
    <scope>NUCLEOTIDE SEQUENCE</scope>
    <source>
        <strain evidence="1">MSW7</strain>
    </source>
</reference>
<accession>A0ABS9WYI7</accession>
<evidence type="ECO:0000313" key="1">
    <source>
        <dbReference type="EMBL" id="MCI2282969.1"/>
    </source>
</evidence>
<gene>
    <name evidence="1" type="ORF">L3081_05630</name>
</gene>